<proteinExistence type="predicted"/>
<gene>
    <name evidence="1" type="ORF">CFX1CAM_2036</name>
</gene>
<protein>
    <submittedName>
        <fullName evidence="1">Uncharacterized protein</fullName>
    </submittedName>
</protein>
<organism evidence="1 2">
    <name type="scientific">Candidatus Brevifilum fermentans</name>
    <dbReference type="NCBI Taxonomy" id="1986204"/>
    <lineage>
        <taxon>Bacteria</taxon>
        <taxon>Bacillati</taxon>
        <taxon>Chloroflexota</taxon>
        <taxon>Anaerolineae</taxon>
        <taxon>Anaerolineales</taxon>
        <taxon>Anaerolineaceae</taxon>
        <taxon>Candidatus Brevifilum</taxon>
    </lineage>
</organism>
<dbReference type="Proteomes" id="UP000195514">
    <property type="component" value="Chromosome I"/>
</dbReference>
<dbReference type="AlphaFoldDB" id="A0A1Y6K5Y5"/>
<name>A0A1Y6K5Y5_9CHLR</name>
<dbReference type="KEGG" id="abat:CFX1CAM_2036"/>
<sequence>MHGERPVLFDMRRRLMPGHHWKIRLNKRMTPREYPKGTMFESRFWHLYPEGVLRGPTPLYRE</sequence>
<reference evidence="2" key="1">
    <citation type="submission" date="2017-05" db="EMBL/GenBank/DDBJ databases">
        <authorList>
            <person name="Kirkegaard R."/>
            <person name="Mcilroy J S."/>
        </authorList>
    </citation>
    <scope>NUCLEOTIDE SEQUENCE [LARGE SCALE GENOMIC DNA]</scope>
</reference>
<evidence type="ECO:0000313" key="2">
    <source>
        <dbReference type="Proteomes" id="UP000195514"/>
    </source>
</evidence>
<evidence type="ECO:0000313" key="1">
    <source>
        <dbReference type="EMBL" id="SMX55101.1"/>
    </source>
</evidence>
<accession>A0A1Y6K5Y5</accession>
<keyword evidence="2" id="KW-1185">Reference proteome</keyword>
<dbReference type="EMBL" id="LT859958">
    <property type="protein sequence ID" value="SMX55101.1"/>
    <property type="molecule type" value="Genomic_DNA"/>
</dbReference>